<keyword evidence="3" id="KW-1185">Reference proteome</keyword>
<accession>A0AA88AN04</accession>
<sequence length="223" mass="24250">MSKISDTIPDVVVRLGRFCTVALHLVTCEKEALRSDGDTNGVSMKGTPMLKLVIVLVSKRRSRVLARKNCPYLNRYADPLFIDVLREFRCSGDPIGLNSECSRRVDTLQCQSKQAADIGDVIGAITSGMSSVKLRIVSVVPGHCRQPVRGSVTQTVGGPQNKWRSPVVKEDISGSMVRDPTIHYPGYAVGAPIQWACGRSTTLPGKNMDPIGSDPVWSNRSTP</sequence>
<organism evidence="2 3">
    <name type="scientific">Ficus carica</name>
    <name type="common">Common fig</name>
    <dbReference type="NCBI Taxonomy" id="3494"/>
    <lineage>
        <taxon>Eukaryota</taxon>
        <taxon>Viridiplantae</taxon>
        <taxon>Streptophyta</taxon>
        <taxon>Embryophyta</taxon>
        <taxon>Tracheophyta</taxon>
        <taxon>Spermatophyta</taxon>
        <taxon>Magnoliopsida</taxon>
        <taxon>eudicotyledons</taxon>
        <taxon>Gunneridae</taxon>
        <taxon>Pentapetalae</taxon>
        <taxon>rosids</taxon>
        <taxon>fabids</taxon>
        <taxon>Rosales</taxon>
        <taxon>Moraceae</taxon>
        <taxon>Ficeae</taxon>
        <taxon>Ficus</taxon>
    </lineage>
</organism>
<dbReference type="EMBL" id="BTGU01000015">
    <property type="protein sequence ID" value="GMN43026.1"/>
    <property type="molecule type" value="Genomic_DNA"/>
</dbReference>
<evidence type="ECO:0000256" key="1">
    <source>
        <dbReference type="SAM" id="MobiDB-lite"/>
    </source>
</evidence>
<reference evidence="2" key="1">
    <citation type="submission" date="2023-07" db="EMBL/GenBank/DDBJ databases">
        <title>draft genome sequence of fig (Ficus carica).</title>
        <authorList>
            <person name="Takahashi T."/>
            <person name="Nishimura K."/>
        </authorList>
    </citation>
    <scope>NUCLEOTIDE SEQUENCE</scope>
</reference>
<name>A0AA88AN04_FICCA</name>
<dbReference type="AlphaFoldDB" id="A0AA88AN04"/>
<evidence type="ECO:0000313" key="3">
    <source>
        <dbReference type="Proteomes" id="UP001187192"/>
    </source>
</evidence>
<evidence type="ECO:0000313" key="2">
    <source>
        <dbReference type="EMBL" id="GMN43026.1"/>
    </source>
</evidence>
<protein>
    <submittedName>
        <fullName evidence="2">Uncharacterized protein</fullName>
    </submittedName>
</protein>
<proteinExistence type="predicted"/>
<feature type="region of interest" description="Disordered" evidence="1">
    <location>
        <begin position="204"/>
        <end position="223"/>
    </location>
</feature>
<dbReference type="Proteomes" id="UP001187192">
    <property type="component" value="Unassembled WGS sequence"/>
</dbReference>
<gene>
    <name evidence="2" type="ORF">TIFTF001_012238</name>
</gene>
<comment type="caution">
    <text evidence="2">The sequence shown here is derived from an EMBL/GenBank/DDBJ whole genome shotgun (WGS) entry which is preliminary data.</text>
</comment>